<proteinExistence type="predicted"/>
<name>A0A0L0HHY2_SPIPD</name>
<dbReference type="Proteomes" id="UP000053201">
    <property type="component" value="Unassembled WGS sequence"/>
</dbReference>
<sequence length="787" mass="86910">MPTTRGCGFHEYEAKIVSNLLQLFLALAGVSIGDCNATSMEGEEHNDEAVDKFAKRNIAILFHHQVSFPTRILTLLYEVHLTSDASTVHLQERYNIFSMGLDLLLATFTNNSTSMRTQFEDFECDECTAEDILGSILWERARELIHTSGANGTPCRMMALVLFKLIQVYELVCARTTAHPVLSVTLSYLLRCCAPNKMQDRGLSACRVVALVDAGTKDLRRLPVNRLLVMRMADKLGPWGDVISGVVEIARRWDRLPGQPSDQMCSVSLDLLKLLISLRSVYVTIFRMSNDSVSPATDSPGIYFAIPPHLKPLILQMESYLTSFFITRVRWVICELAHICLACIRTDCEQSAVEWVIKDLEDLGGGRDNKANLELNTVEEMYAFFTFGMAVLSKFCVVTTAEKHIPRELCSTVLSTTNQKEAFSAPNQLATRSMILMSTIVKIGDLCNRPAEANDKLEAGNAVNNSSYRMLFRSVSQLCQVILRRCFRDPRRWPSIPCLLDLGLGLDSVSSGHTSISSLREQQHRKSITSHPPMSSKVYLPPISTPLSQTLSTSPRSSCTQSETASPPAELTHQPTCYSATITEILTSMADMLRSFRSRTTEGRPRRRPRSALDQSSSASAVQVEDLSKGKSKSACKGTDKGGRKIGESANNLSMWDADIASFLKHDLATLITALQTDLLRPHENSKTGLLASHVIREHLHILTDYMVPEDIPFPAVPGSRISTAAPDPSIASKPRRLDPLTLAKSEAVEIKYGQVTLATPTPPATPPTFGGRKLILPPRLPVGNAM</sequence>
<feature type="compositionally biased region" description="Basic and acidic residues" evidence="1">
    <location>
        <begin position="638"/>
        <end position="647"/>
    </location>
</feature>
<reference evidence="3 4" key="1">
    <citation type="submission" date="2009-08" db="EMBL/GenBank/DDBJ databases">
        <title>The Genome Sequence of Spizellomyces punctatus strain DAOM BR117.</title>
        <authorList>
            <consortium name="The Broad Institute Genome Sequencing Platform"/>
            <person name="Russ C."/>
            <person name="Cuomo C."/>
            <person name="Shea T."/>
            <person name="Young S.K."/>
            <person name="Zeng Q."/>
            <person name="Koehrsen M."/>
            <person name="Haas B."/>
            <person name="Borodovsky M."/>
            <person name="Guigo R."/>
            <person name="Alvarado L."/>
            <person name="Berlin A."/>
            <person name="Bochicchio J."/>
            <person name="Borenstein D."/>
            <person name="Chapman S."/>
            <person name="Chen Z."/>
            <person name="Engels R."/>
            <person name="Freedman E."/>
            <person name="Gellesch M."/>
            <person name="Goldberg J."/>
            <person name="Griggs A."/>
            <person name="Gujja S."/>
            <person name="Heiman D."/>
            <person name="Hepburn T."/>
            <person name="Howarth C."/>
            <person name="Jen D."/>
            <person name="Larson L."/>
            <person name="Lewis B."/>
            <person name="Mehta T."/>
            <person name="Park D."/>
            <person name="Pearson M."/>
            <person name="Roberts A."/>
            <person name="Saif S."/>
            <person name="Shenoy N."/>
            <person name="Sisk P."/>
            <person name="Stolte C."/>
            <person name="Sykes S."/>
            <person name="Thomson T."/>
            <person name="Walk T."/>
            <person name="White J."/>
            <person name="Yandava C."/>
            <person name="Burger G."/>
            <person name="Gray M.W."/>
            <person name="Holland P.W.H."/>
            <person name="King N."/>
            <person name="Lang F.B.F."/>
            <person name="Roger A.J."/>
            <person name="Ruiz-Trillo I."/>
            <person name="Lander E."/>
            <person name="Nusbaum C."/>
        </authorList>
    </citation>
    <scope>NUCLEOTIDE SEQUENCE [LARGE SCALE GENOMIC DNA]</scope>
    <source>
        <strain evidence="3 4">DAOM BR117</strain>
    </source>
</reference>
<dbReference type="GeneID" id="27687310"/>
<dbReference type="InParanoid" id="A0A0L0HHY2"/>
<dbReference type="EMBL" id="KQ257455">
    <property type="protein sequence ID" value="KND00702.1"/>
    <property type="molecule type" value="Genomic_DNA"/>
</dbReference>
<evidence type="ECO:0000256" key="2">
    <source>
        <dbReference type="SAM" id="SignalP"/>
    </source>
</evidence>
<feature type="compositionally biased region" description="Low complexity" evidence="1">
    <location>
        <begin position="540"/>
        <end position="558"/>
    </location>
</feature>
<dbReference type="VEuPathDB" id="FungiDB:SPPG_03822"/>
<organism evidence="3 4">
    <name type="scientific">Spizellomyces punctatus (strain DAOM BR117)</name>
    <dbReference type="NCBI Taxonomy" id="645134"/>
    <lineage>
        <taxon>Eukaryota</taxon>
        <taxon>Fungi</taxon>
        <taxon>Fungi incertae sedis</taxon>
        <taxon>Chytridiomycota</taxon>
        <taxon>Chytridiomycota incertae sedis</taxon>
        <taxon>Chytridiomycetes</taxon>
        <taxon>Spizellomycetales</taxon>
        <taxon>Spizellomycetaceae</taxon>
        <taxon>Spizellomyces</taxon>
    </lineage>
</organism>
<evidence type="ECO:0000256" key="1">
    <source>
        <dbReference type="SAM" id="MobiDB-lite"/>
    </source>
</evidence>
<keyword evidence="4" id="KW-1185">Reference proteome</keyword>
<feature type="region of interest" description="Disordered" evidence="1">
    <location>
        <begin position="515"/>
        <end position="573"/>
    </location>
</feature>
<gene>
    <name evidence="3" type="ORF">SPPG_03822</name>
</gene>
<feature type="region of interest" description="Disordered" evidence="1">
    <location>
        <begin position="597"/>
        <end position="648"/>
    </location>
</feature>
<keyword evidence="2" id="KW-0732">Signal</keyword>
<evidence type="ECO:0000313" key="3">
    <source>
        <dbReference type="EMBL" id="KND00702.1"/>
    </source>
</evidence>
<evidence type="ECO:0000313" key="4">
    <source>
        <dbReference type="Proteomes" id="UP000053201"/>
    </source>
</evidence>
<dbReference type="AlphaFoldDB" id="A0A0L0HHY2"/>
<protein>
    <submittedName>
        <fullName evidence="3">Uncharacterized protein</fullName>
    </submittedName>
</protein>
<dbReference type="OrthoDB" id="10342607at2759"/>
<dbReference type="RefSeq" id="XP_016608741.1">
    <property type="nucleotide sequence ID" value="XM_016752071.1"/>
</dbReference>
<feature type="chain" id="PRO_5005540078" evidence="2">
    <location>
        <begin position="38"/>
        <end position="787"/>
    </location>
</feature>
<accession>A0A0L0HHY2</accession>
<feature type="signal peptide" evidence="2">
    <location>
        <begin position="1"/>
        <end position="37"/>
    </location>
</feature>